<protein>
    <submittedName>
        <fullName evidence="1">Uncharacterized protein</fullName>
    </submittedName>
</protein>
<dbReference type="AlphaFoldDB" id="A0A2S8AEJ9"/>
<reference evidence="1 2" key="1">
    <citation type="submission" date="2018-02" db="EMBL/GenBank/DDBJ databases">
        <title>Genome sequences of Apibacter spp., gut symbionts of Asian honey bees.</title>
        <authorList>
            <person name="Kwong W.K."/>
            <person name="Steele M.I."/>
            <person name="Moran N.A."/>
        </authorList>
    </citation>
    <scope>NUCLEOTIDE SEQUENCE [LARGE SCALE GENOMIC DNA]</scope>
    <source>
        <strain evidence="2">wkB301</strain>
    </source>
</reference>
<keyword evidence="2" id="KW-1185">Reference proteome</keyword>
<gene>
    <name evidence="1" type="ORF">C4S77_04660</name>
</gene>
<proteinExistence type="predicted"/>
<dbReference type="Proteomes" id="UP000238042">
    <property type="component" value="Unassembled WGS sequence"/>
</dbReference>
<comment type="caution">
    <text evidence="1">The sequence shown here is derived from an EMBL/GenBank/DDBJ whole genome shotgun (WGS) entry which is preliminary data.</text>
</comment>
<evidence type="ECO:0000313" key="2">
    <source>
        <dbReference type="Proteomes" id="UP000238042"/>
    </source>
</evidence>
<accession>A0A2S8AEJ9</accession>
<sequence>MTKVVYYQHLRVTAPYLAKQHRSTALFVFAKFQQEGTGLRPVLPLALRGKAFGFSMLLKHAVITPAIIRIDKQFYLSRLNIRITIK</sequence>
<dbReference type="EMBL" id="PSZM01000034">
    <property type="protein sequence ID" value="PQL93441.1"/>
    <property type="molecule type" value="Genomic_DNA"/>
</dbReference>
<organism evidence="1 2">
    <name type="scientific">Apibacter adventoris</name>
    <dbReference type="NCBI Taxonomy" id="1679466"/>
    <lineage>
        <taxon>Bacteria</taxon>
        <taxon>Pseudomonadati</taxon>
        <taxon>Bacteroidota</taxon>
        <taxon>Flavobacteriia</taxon>
        <taxon>Flavobacteriales</taxon>
        <taxon>Weeksellaceae</taxon>
        <taxon>Apibacter</taxon>
    </lineage>
</organism>
<name>A0A2S8AEJ9_9FLAO</name>
<evidence type="ECO:0000313" key="1">
    <source>
        <dbReference type="EMBL" id="PQL93441.1"/>
    </source>
</evidence>